<comment type="caution">
    <text evidence="1">The sequence shown here is derived from an EMBL/GenBank/DDBJ whole genome shotgun (WGS) entry which is preliminary data.</text>
</comment>
<feature type="non-terminal residue" evidence="1">
    <location>
        <position position="1"/>
    </location>
</feature>
<reference evidence="1" key="1">
    <citation type="submission" date="2021-02" db="EMBL/GenBank/DDBJ databases">
        <authorList>
            <person name="Nowell W R."/>
        </authorList>
    </citation>
    <scope>NUCLEOTIDE SEQUENCE</scope>
</reference>
<keyword evidence="2" id="KW-1185">Reference proteome</keyword>
<name>A0A820PRG3_9BILA</name>
<dbReference type="EMBL" id="CAJOBG010041203">
    <property type="protein sequence ID" value="CAF4406876.1"/>
    <property type="molecule type" value="Genomic_DNA"/>
</dbReference>
<proteinExistence type="predicted"/>
<evidence type="ECO:0000313" key="1">
    <source>
        <dbReference type="EMBL" id="CAF4406876.1"/>
    </source>
</evidence>
<accession>A0A820PRG3</accession>
<dbReference type="AlphaFoldDB" id="A0A820PRG3"/>
<sequence length="129" mass="14369">VAPIPIPTNSKSRIGIELVGIGIGISASLANIFFESTAFDLASSNRSDQIEALLCIHAFFQPFSWREKKIENRSQFKIQNRTEPRRMNPSLESDEFRSVPIGIRLSSSEGARKLSDYRRIPGSGIDIGF</sequence>
<dbReference type="Proteomes" id="UP000663866">
    <property type="component" value="Unassembled WGS sequence"/>
</dbReference>
<protein>
    <submittedName>
        <fullName evidence="1">Uncharacterized protein</fullName>
    </submittedName>
</protein>
<organism evidence="1 2">
    <name type="scientific">Rotaria magnacalcarata</name>
    <dbReference type="NCBI Taxonomy" id="392030"/>
    <lineage>
        <taxon>Eukaryota</taxon>
        <taxon>Metazoa</taxon>
        <taxon>Spiralia</taxon>
        <taxon>Gnathifera</taxon>
        <taxon>Rotifera</taxon>
        <taxon>Eurotatoria</taxon>
        <taxon>Bdelloidea</taxon>
        <taxon>Philodinida</taxon>
        <taxon>Philodinidae</taxon>
        <taxon>Rotaria</taxon>
    </lineage>
</organism>
<gene>
    <name evidence="1" type="ORF">OVN521_LOCUS35214</name>
</gene>
<evidence type="ECO:0000313" key="2">
    <source>
        <dbReference type="Proteomes" id="UP000663866"/>
    </source>
</evidence>